<feature type="region of interest" description="Disordered" evidence="13">
    <location>
        <begin position="427"/>
        <end position="491"/>
    </location>
</feature>
<evidence type="ECO:0000256" key="9">
    <source>
        <dbReference type="ARBA" id="ARBA00023136"/>
    </source>
</evidence>
<keyword evidence="11" id="KW-1208">Phospholipid metabolism</keyword>
<reference evidence="15 16" key="1">
    <citation type="submission" date="2019-04" db="EMBL/GenBank/DDBJ databases">
        <title>Comparative genomics and transcriptomics to analyze fruiting body development in filamentous ascomycetes.</title>
        <authorList>
            <consortium name="DOE Joint Genome Institute"/>
            <person name="Lutkenhaus R."/>
            <person name="Traeger S."/>
            <person name="Breuer J."/>
            <person name="Kuo A."/>
            <person name="Lipzen A."/>
            <person name="Pangilinan J."/>
            <person name="Dilworth D."/>
            <person name="Sandor L."/>
            <person name="Poggeler S."/>
            <person name="Barry K."/>
            <person name="Grigoriev I.V."/>
            <person name="Nowrousian M."/>
        </authorList>
    </citation>
    <scope>NUCLEOTIDE SEQUENCE [LARGE SCALE GENOMIC DNA]</scope>
    <source>
        <strain evidence="15 16">CBS 389.68</strain>
    </source>
</reference>
<sequence>MPSESQAENLIPDVEVEPGSSSSSESDPNSPPLTRTHSRTSVSSMSSHPSDDWEIFPPLDKLSIFDFLDQLALPQRIEKINRTVLTQRDKLRDRQNRITKSYRQQKDKVLKKAEVEKYLRKYNEGIDRLMVKWDDTRVVSTREKISFVVGVSNIFITGFLMGAHPEWVHIWYSLQLIYFMPIRYFTYHQKGYHYFLADLCYFVNVLLMLAIWVFPTSRRLMISAYCLSYGNNAWAIAMWRNSMVFHSLDKVTSLFIHIMPPVVLHCLVHLADPAWVAVRFPAVDHIKYHDKYSLGEMIVWATVPYAIWQISYHLLITVRRRDKIAAGRPTSFTWLRKSYANTWIGKAVLSLPNVLQEPAFMFIQYVYAVVTMLPCTLWFYNPYLSGAFVSLVGLWSIYNGATFYIDVFGKRFQRELEQLKKESIKWQQSSPTPLPSPAAEVPVDLNASDTVDGKPVPHMDITPHGSSSLEFPDTGAAKERNNTTGSLPLQQ</sequence>
<feature type="transmembrane region" description="Helical" evidence="14">
    <location>
        <begin position="220"/>
        <end position="239"/>
    </location>
</feature>
<feature type="compositionally biased region" description="Polar residues" evidence="13">
    <location>
        <begin position="482"/>
        <end position="491"/>
    </location>
</feature>
<evidence type="ECO:0000313" key="16">
    <source>
        <dbReference type="Proteomes" id="UP000298138"/>
    </source>
</evidence>
<dbReference type="Proteomes" id="UP000298138">
    <property type="component" value="Unassembled WGS sequence"/>
</dbReference>
<accession>A0A4S2MZY2</accession>
<comment type="subcellular location">
    <subcellularLocation>
        <location evidence="1">Membrane</location>
        <topology evidence="1">Multi-pass membrane protein</topology>
    </subcellularLocation>
</comment>
<evidence type="ECO:0000313" key="15">
    <source>
        <dbReference type="EMBL" id="TGZ82382.1"/>
    </source>
</evidence>
<dbReference type="PANTHER" id="PTHR31201:SF1">
    <property type="entry name" value="GLYCEROPHOSPHOCHOLINE ACYLTRANSFERASE 1"/>
    <property type="match status" value="1"/>
</dbReference>
<evidence type="ECO:0000256" key="12">
    <source>
        <dbReference type="ARBA" id="ARBA00023315"/>
    </source>
</evidence>
<keyword evidence="8" id="KW-0443">Lipid metabolism</keyword>
<feature type="region of interest" description="Disordered" evidence="13">
    <location>
        <begin position="1"/>
        <end position="50"/>
    </location>
</feature>
<proteinExistence type="inferred from homology"/>
<evidence type="ECO:0000256" key="1">
    <source>
        <dbReference type="ARBA" id="ARBA00004141"/>
    </source>
</evidence>
<keyword evidence="9 14" id="KW-0472">Membrane</keyword>
<evidence type="ECO:0000256" key="11">
    <source>
        <dbReference type="ARBA" id="ARBA00023264"/>
    </source>
</evidence>
<feature type="transmembrane region" description="Helical" evidence="14">
    <location>
        <begin position="194"/>
        <end position="214"/>
    </location>
</feature>
<evidence type="ECO:0000256" key="4">
    <source>
        <dbReference type="ARBA" id="ARBA00022516"/>
    </source>
</evidence>
<evidence type="ECO:0000256" key="3">
    <source>
        <dbReference type="ARBA" id="ARBA00019082"/>
    </source>
</evidence>
<gene>
    <name evidence="15" type="ORF">EX30DRAFT_305165</name>
</gene>
<dbReference type="GO" id="GO:0016020">
    <property type="term" value="C:membrane"/>
    <property type="evidence" value="ECO:0007669"/>
    <property type="project" value="UniProtKB-SubCell"/>
</dbReference>
<keyword evidence="7 14" id="KW-1133">Transmembrane helix</keyword>
<feature type="transmembrane region" description="Helical" evidence="14">
    <location>
        <begin position="145"/>
        <end position="163"/>
    </location>
</feature>
<evidence type="ECO:0000256" key="14">
    <source>
        <dbReference type="SAM" id="Phobius"/>
    </source>
</evidence>
<evidence type="ECO:0000256" key="6">
    <source>
        <dbReference type="ARBA" id="ARBA00022692"/>
    </source>
</evidence>
<keyword evidence="5" id="KW-0808">Transferase</keyword>
<keyword evidence="4" id="KW-0444">Lipid biosynthesis</keyword>
<evidence type="ECO:0000256" key="10">
    <source>
        <dbReference type="ARBA" id="ARBA00023209"/>
    </source>
</evidence>
<feature type="transmembrane region" description="Helical" evidence="14">
    <location>
        <begin position="169"/>
        <end position="187"/>
    </location>
</feature>
<keyword evidence="10" id="KW-0594">Phospholipid biosynthesis</keyword>
<name>A0A4S2MZY2_9PEZI</name>
<dbReference type="STRING" id="341454.A0A4S2MZY2"/>
<feature type="transmembrane region" description="Helical" evidence="14">
    <location>
        <begin position="297"/>
        <end position="318"/>
    </location>
</feature>
<organism evidence="15 16">
    <name type="scientific">Ascodesmis nigricans</name>
    <dbReference type="NCBI Taxonomy" id="341454"/>
    <lineage>
        <taxon>Eukaryota</taxon>
        <taxon>Fungi</taxon>
        <taxon>Dikarya</taxon>
        <taxon>Ascomycota</taxon>
        <taxon>Pezizomycotina</taxon>
        <taxon>Pezizomycetes</taxon>
        <taxon>Pezizales</taxon>
        <taxon>Ascodesmidaceae</taxon>
        <taxon>Ascodesmis</taxon>
    </lineage>
</organism>
<dbReference type="FunCoup" id="A0A4S2MZY2">
    <property type="interactions" value="163"/>
</dbReference>
<feature type="transmembrane region" description="Helical" evidence="14">
    <location>
        <begin position="251"/>
        <end position="271"/>
    </location>
</feature>
<feature type="compositionally biased region" description="Low complexity" evidence="13">
    <location>
        <begin position="17"/>
        <end position="48"/>
    </location>
</feature>
<keyword evidence="6 14" id="KW-0812">Transmembrane</keyword>
<dbReference type="Pfam" id="PF10998">
    <property type="entry name" value="DUF2838"/>
    <property type="match status" value="1"/>
</dbReference>
<dbReference type="GO" id="GO:0006656">
    <property type="term" value="P:phosphatidylcholine biosynthetic process"/>
    <property type="evidence" value="ECO:0007669"/>
    <property type="project" value="TreeGrafter"/>
</dbReference>
<evidence type="ECO:0000256" key="2">
    <source>
        <dbReference type="ARBA" id="ARBA00006675"/>
    </source>
</evidence>
<keyword evidence="16" id="KW-1185">Reference proteome</keyword>
<dbReference type="OrthoDB" id="406287at2759"/>
<evidence type="ECO:0000256" key="5">
    <source>
        <dbReference type="ARBA" id="ARBA00022679"/>
    </source>
</evidence>
<dbReference type="AlphaFoldDB" id="A0A4S2MZY2"/>
<protein>
    <recommendedName>
        <fullName evidence="3">Glycerophosphocholine acyltransferase 1</fullName>
    </recommendedName>
</protein>
<dbReference type="GO" id="GO:0016746">
    <property type="term" value="F:acyltransferase activity"/>
    <property type="evidence" value="ECO:0007669"/>
    <property type="project" value="UniProtKB-KW"/>
</dbReference>
<dbReference type="InterPro" id="IPR021261">
    <property type="entry name" value="GPCAT"/>
</dbReference>
<dbReference type="EMBL" id="ML220115">
    <property type="protein sequence ID" value="TGZ82382.1"/>
    <property type="molecule type" value="Genomic_DNA"/>
</dbReference>
<evidence type="ECO:0000256" key="7">
    <source>
        <dbReference type="ARBA" id="ARBA00022989"/>
    </source>
</evidence>
<dbReference type="InParanoid" id="A0A4S2MZY2"/>
<evidence type="ECO:0000256" key="13">
    <source>
        <dbReference type="SAM" id="MobiDB-lite"/>
    </source>
</evidence>
<evidence type="ECO:0000256" key="8">
    <source>
        <dbReference type="ARBA" id="ARBA00023098"/>
    </source>
</evidence>
<dbReference type="PANTHER" id="PTHR31201">
    <property type="entry name" value="OS01G0585100 PROTEIN"/>
    <property type="match status" value="1"/>
</dbReference>
<feature type="transmembrane region" description="Helical" evidence="14">
    <location>
        <begin position="359"/>
        <end position="380"/>
    </location>
</feature>
<comment type="similarity">
    <text evidence="2">Belongs to the GPC1 family.</text>
</comment>
<feature type="transmembrane region" description="Helical" evidence="14">
    <location>
        <begin position="386"/>
        <end position="405"/>
    </location>
</feature>
<keyword evidence="12" id="KW-0012">Acyltransferase</keyword>